<dbReference type="Gene3D" id="3.60.10.10">
    <property type="entry name" value="Endonuclease/exonuclease/phosphatase"/>
    <property type="match status" value="1"/>
</dbReference>
<keyword evidence="2" id="KW-0255">Endonuclease</keyword>
<reference evidence="2 3" key="1">
    <citation type="submission" date="2020-02" db="EMBL/GenBank/DDBJ databases">
        <title>Complete genome sequence of Flavobacteriaceae bacterium.</title>
        <authorList>
            <person name="Kim S.-J."/>
            <person name="Kim Y.-S."/>
            <person name="Kim K.-H."/>
        </authorList>
    </citation>
    <scope>NUCLEOTIDE SEQUENCE [LARGE SCALE GENOMIC DNA]</scope>
    <source>
        <strain evidence="2 3">RR4-40</strain>
    </source>
</reference>
<dbReference type="RefSeq" id="WP_164679641.1">
    <property type="nucleotide sequence ID" value="NZ_CP049057.1"/>
</dbReference>
<evidence type="ECO:0000313" key="3">
    <source>
        <dbReference type="Proteomes" id="UP000505306"/>
    </source>
</evidence>
<evidence type="ECO:0000313" key="2">
    <source>
        <dbReference type="EMBL" id="QIE59628.1"/>
    </source>
</evidence>
<dbReference type="InterPro" id="IPR036691">
    <property type="entry name" value="Endo/exonu/phosph_ase_sf"/>
</dbReference>
<sequence length="317" mass="37002">MSSSDVNHYCFAFYNLENLFDTKNDPVTLDDDFTEKSDRRWNEKRFRKKIKKLGSVIQQIGYADIGFPPIIVGVAEVENKYVLEELVNSKFLKEKNYGVVHYDSPDERGIDTGLLYRKEYVEILDSKTHTVHIQNEHGERDYTRDILAVHIAIENHEFYVLVNHWPSRRAGVEKTAPRRMAAAIKNLEVVEAIKAEDEDARFVIMGDFNDDPKSKSIQHITNTNFYNPMELLLTREEGSTNHKGAWNLFDQLLVSHEFMQQHGNRFRFEKAEIFNPEHLTEYEGRRKGNPFRTYLGAYYAGGFSDHFPIYGLFSMKN</sequence>
<organism evidence="2 3">
    <name type="scientific">Rasiella rasia</name>
    <dbReference type="NCBI Taxonomy" id="2744027"/>
    <lineage>
        <taxon>Bacteria</taxon>
        <taxon>Pseudomonadati</taxon>
        <taxon>Bacteroidota</taxon>
        <taxon>Flavobacteriia</taxon>
        <taxon>Flavobacteriales</taxon>
        <taxon>Flavobacteriaceae</taxon>
        <taxon>Rasiella</taxon>
    </lineage>
</organism>
<accession>A0A6G6GM56</accession>
<dbReference type="GO" id="GO:0004519">
    <property type="term" value="F:endonuclease activity"/>
    <property type="evidence" value="ECO:0007669"/>
    <property type="project" value="UniProtKB-KW"/>
</dbReference>
<proteinExistence type="predicted"/>
<dbReference type="Pfam" id="PF19580">
    <property type="entry name" value="Exo_endo_phos_3"/>
    <property type="match status" value="1"/>
</dbReference>
<dbReference type="Proteomes" id="UP000505306">
    <property type="component" value="Chromosome"/>
</dbReference>
<keyword evidence="2" id="KW-0378">Hydrolase</keyword>
<gene>
    <name evidence="2" type="ORF">G5B37_08645</name>
</gene>
<dbReference type="KEGG" id="mgel:G5B37_08645"/>
<evidence type="ECO:0000259" key="1">
    <source>
        <dbReference type="Pfam" id="PF19580"/>
    </source>
</evidence>
<name>A0A6G6GM56_9FLAO</name>
<keyword evidence="3" id="KW-1185">Reference proteome</keyword>
<protein>
    <submittedName>
        <fullName evidence="2">Endonuclease</fullName>
    </submittedName>
</protein>
<dbReference type="PANTHER" id="PTHR42834:SF1">
    <property type="entry name" value="ENDONUCLEASE_EXONUCLEASE_PHOSPHATASE FAMILY PROTEIN (AFU_ORTHOLOGUE AFUA_3G09210)"/>
    <property type="match status" value="1"/>
</dbReference>
<dbReference type="AlphaFoldDB" id="A0A6G6GM56"/>
<keyword evidence="2" id="KW-0540">Nuclease</keyword>
<dbReference type="InterPro" id="IPR005135">
    <property type="entry name" value="Endo/exonuclease/phosphatase"/>
</dbReference>
<feature type="domain" description="Endonuclease/exonuclease/phosphatase" evidence="1">
    <location>
        <begin position="10"/>
        <end position="310"/>
    </location>
</feature>
<dbReference type="EMBL" id="CP049057">
    <property type="protein sequence ID" value="QIE59628.1"/>
    <property type="molecule type" value="Genomic_DNA"/>
</dbReference>
<dbReference type="SUPFAM" id="SSF56219">
    <property type="entry name" value="DNase I-like"/>
    <property type="match status" value="1"/>
</dbReference>
<dbReference type="PANTHER" id="PTHR42834">
    <property type="entry name" value="ENDONUCLEASE/EXONUCLEASE/PHOSPHATASE FAMILY PROTEIN (AFU_ORTHOLOGUE AFUA_3G09210)"/>
    <property type="match status" value="1"/>
</dbReference>